<proteinExistence type="predicted"/>
<dbReference type="Gene3D" id="1.10.390.10">
    <property type="entry name" value="Neutral Protease Domain 2"/>
    <property type="match status" value="1"/>
</dbReference>
<dbReference type="Pfam" id="PF17899">
    <property type="entry name" value="Peptidase_M61_N"/>
    <property type="match status" value="1"/>
</dbReference>
<dbReference type="Pfam" id="PF05299">
    <property type="entry name" value="Peptidase_M61"/>
    <property type="match status" value="1"/>
</dbReference>
<reference evidence="3" key="1">
    <citation type="submission" date="2021-01" db="EMBL/GenBank/DDBJ databases">
        <title>Fulvivirga kasyanovii gen. nov., sp nov., a novel member of the phylum Bacteroidetes isolated from seawater in a mussel farm.</title>
        <authorList>
            <person name="Zhao L.-H."/>
            <person name="Wang Z.-J."/>
        </authorList>
    </citation>
    <scope>NUCLEOTIDE SEQUENCE</scope>
    <source>
        <strain evidence="3">2943</strain>
    </source>
</reference>
<organism evidence="3 4">
    <name type="scientific">Fulvivirga sediminis</name>
    <dbReference type="NCBI Taxonomy" id="2803949"/>
    <lineage>
        <taxon>Bacteria</taxon>
        <taxon>Pseudomonadati</taxon>
        <taxon>Bacteroidota</taxon>
        <taxon>Cytophagia</taxon>
        <taxon>Cytophagales</taxon>
        <taxon>Fulvivirgaceae</taxon>
        <taxon>Fulvivirga</taxon>
    </lineage>
</organism>
<dbReference type="InterPro" id="IPR024191">
    <property type="entry name" value="Peptidase_M61"/>
</dbReference>
<name>A0A937F6Q0_9BACT</name>
<evidence type="ECO:0000313" key="3">
    <source>
        <dbReference type="EMBL" id="MBL3656750.1"/>
    </source>
</evidence>
<dbReference type="AlphaFoldDB" id="A0A937F6Q0"/>
<comment type="caution">
    <text evidence="3">The sequence shown here is derived from an EMBL/GenBank/DDBJ whole genome shotgun (WGS) entry which is preliminary data.</text>
</comment>
<dbReference type="Pfam" id="PF13180">
    <property type="entry name" value="PDZ_2"/>
    <property type="match status" value="1"/>
</dbReference>
<feature type="signal peptide" evidence="1">
    <location>
        <begin position="1"/>
        <end position="19"/>
    </location>
</feature>
<evidence type="ECO:0000259" key="2">
    <source>
        <dbReference type="SMART" id="SM00228"/>
    </source>
</evidence>
<dbReference type="Gene3D" id="2.60.40.3650">
    <property type="match status" value="1"/>
</dbReference>
<dbReference type="EMBL" id="JAESIY010000005">
    <property type="protein sequence ID" value="MBL3656750.1"/>
    <property type="molecule type" value="Genomic_DNA"/>
</dbReference>
<dbReference type="InterPro" id="IPR036034">
    <property type="entry name" value="PDZ_sf"/>
</dbReference>
<feature type="chain" id="PRO_5037395334" evidence="1">
    <location>
        <begin position="20"/>
        <end position="601"/>
    </location>
</feature>
<protein>
    <submittedName>
        <fullName evidence="3">M61 family metallopeptidase</fullName>
    </submittedName>
</protein>
<dbReference type="Proteomes" id="UP000659388">
    <property type="component" value="Unassembled WGS sequence"/>
</dbReference>
<evidence type="ECO:0000256" key="1">
    <source>
        <dbReference type="SAM" id="SignalP"/>
    </source>
</evidence>
<sequence length="601" mass="69051">MKYYLLILTLFFWSQISFAQIVNNYKISFDKAEHHEAHVEATFTNLRRGTTSLTMSRNVKGDYGTHAFAKNIHDVKITDSRGRDIKSVSRPNLSQWDVTGHDGTIHVEYNLFADQADGIFSQIDETHALLNNPSAFMYIEAVESRPIEINFELGERNWRIATHMSEVSKNTYLASNLQDFMDSPVLLSNYILRERKVGDTGKPQTIKMALHYYGTDQEADDFFDTVMKVLTEESKIFGGFPIFENNEYLFLACFMPQVSEGGVAHRNSAVITSPTSLAYGGVEKKVEVFSRQFMHAWNKERITPLGLKPFNYQNQNLTEELWFTDGFSEYFTQLALCRSKLITPEELIASFSNTYNRVWGSSNSKLNAIEYSRKVNFAFQKSKNENTSYLPHRDYGFLLALALDMTLRNKSSELSLDNFMMLFWTKYGKTEINFSNDNLYITLREYAGKALADKFFENYVYDNDIPKYDKLLEQVGLYLRPLETPYIGAQVEFTQNGTAQVAEYTVKNTPAYNAGLEKGDIIISIGGSTFSNREQFEETMSLLSSEKSTEIEYRRNGRTRTEEIDIETNPEVEFGLFPEPKEKELTARNQWLNGDLPSTIE</sequence>
<dbReference type="SMART" id="SM00228">
    <property type="entry name" value="PDZ"/>
    <property type="match status" value="1"/>
</dbReference>
<keyword evidence="4" id="KW-1185">Reference proteome</keyword>
<dbReference type="InterPro" id="IPR027268">
    <property type="entry name" value="Peptidase_M4/M1_CTD_sf"/>
</dbReference>
<evidence type="ECO:0000313" key="4">
    <source>
        <dbReference type="Proteomes" id="UP000659388"/>
    </source>
</evidence>
<dbReference type="InterPro" id="IPR007963">
    <property type="entry name" value="Peptidase_M61_catalytic"/>
</dbReference>
<accession>A0A937F6Q0</accession>
<dbReference type="RefSeq" id="WP_202244531.1">
    <property type="nucleotide sequence ID" value="NZ_JAESIY010000005.1"/>
</dbReference>
<dbReference type="Gene3D" id="2.30.42.10">
    <property type="match status" value="1"/>
</dbReference>
<gene>
    <name evidence="3" type="ORF">JL102_11455</name>
</gene>
<dbReference type="InterPro" id="IPR040756">
    <property type="entry name" value="Peptidase_M61_N"/>
</dbReference>
<dbReference type="PIRSF" id="PIRSF016493">
    <property type="entry name" value="Glycyl_aminpptds"/>
    <property type="match status" value="1"/>
</dbReference>
<dbReference type="InterPro" id="IPR001478">
    <property type="entry name" value="PDZ"/>
</dbReference>
<keyword evidence="1" id="KW-0732">Signal</keyword>
<dbReference type="SUPFAM" id="SSF50156">
    <property type="entry name" value="PDZ domain-like"/>
    <property type="match status" value="1"/>
</dbReference>
<feature type="domain" description="PDZ" evidence="2">
    <location>
        <begin position="485"/>
        <end position="557"/>
    </location>
</feature>